<keyword evidence="2" id="KW-1185">Reference proteome</keyword>
<evidence type="ECO:0000313" key="1">
    <source>
        <dbReference type="EMBL" id="MCZ4091549.1"/>
    </source>
</evidence>
<dbReference type="SUPFAM" id="SSF46894">
    <property type="entry name" value="C-terminal effector domain of the bipartite response regulators"/>
    <property type="match status" value="1"/>
</dbReference>
<name>A0ABT4KHV4_9HYPH</name>
<accession>A0ABT4KHV4</accession>
<dbReference type="InterPro" id="IPR016032">
    <property type="entry name" value="Sig_transdc_resp-reg_C-effctor"/>
</dbReference>
<dbReference type="Gene3D" id="1.10.10.10">
    <property type="entry name" value="Winged helix-like DNA-binding domain superfamily/Winged helix DNA-binding domain"/>
    <property type="match status" value="1"/>
</dbReference>
<proteinExistence type="predicted"/>
<evidence type="ECO:0000313" key="2">
    <source>
        <dbReference type="Proteomes" id="UP001079430"/>
    </source>
</evidence>
<organism evidence="1 2">
    <name type="scientific">Sinorhizobium psoraleae</name>
    <dbReference type="NCBI Taxonomy" id="520838"/>
    <lineage>
        <taxon>Bacteria</taxon>
        <taxon>Pseudomonadati</taxon>
        <taxon>Pseudomonadota</taxon>
        <taxon>Alphaproteobacteria</taxon>
        <taxon>Hyphomicrobiales</taxon>
        <taxon>Rhizobiaceae</taxon>
        <taxon>Sinorhizobium/Ensifer group</taxon>
        <taxon>Sinorhizobium</taxon>
    </lineage>
</organism>
<reference evidence="1" key="1">
    <citation type="submission" date="2022-10" db="EMBL/GenBank/DDBJ databases">
        <title>Whole genome sequencing of three plant growth promoting bacteria isolated from Vachellia tortilis subsp. raddiana in Morocco.</title>
        <authorList>
            <person name="Hnini M."/>
            <person name="Zouagui R."/>
            <person name="Zouagui H."/>
            <person name="Chemao Elfihri M.-W."/>
            <person name="Ibrahimi A."/>
            <person name="Sbabou L."/>
            <person name="Aurag J."/>
        </authorList>
    </citation>
    <scope>NUCLEOTIDE SEQUENCE</scope>
    <source>
        <strain evidence="1">LMR678</strain>
    </source>
</reference>
<protein>
    <submittedName>
        <fullName evidence="1">Transcriptional regulator</fullName>
    </submittedName>
</protein>
<comment type="caution">
    <text evidence="1">The sequence shown here is derived from an EMBL/GenBank/DDBJ whole genome shotgun (WGS) entry which is preliminary data.</text>
</comment>
<dbReference type="RefSeq" id="WP_269281522.1">
    <property type="nucleotide sequence ID" value="NZ_JAPVOI010000004.1"/>
</dbReference>
<dbReference type="InterPro" id="IPR036388">
    <property type="entry name" value="WH-like_DNA-bd_sf"/>
</dbReference>
<dbReference type="Proteomes" id="UP001079430">
    <property type="component" value="Unassembled WGS sequence"/>
</dbReference>
<gene>
    <name evidence="1" type="ORF">O3W52_16195</name>
</gene>
<sequence length="68" mass="7619">MAEKMNQLDLKLRCLALAACGRSRQDMVYETDIPMERINKALHGAMRKLQADNLAEAIFRAAGLELIS</sequence>
<dbReference type="EMBL" id="JAPVOI010000004">
    <property type="protein sequence ID" value="MCZ4091549.1"/>
    <property type="molecule type" value="Genomic_DNA"/>
</dbReference>